<dbReference type="InterPro" id="IPR006176">
    <property type="entry name" value="3-OHacyl-CoA_DH_NAD-bd"/>
</dbReference>
<dbReference type="EMBL" id="FWXJ01000005">
    <property type="protein sequence ID" value="SMC47659.1"/>
    <property type="molecule type" value="Genomic_DNA"/>
</dbReference>
<dbReference type="GO" id="GO:0070403">
    <property type="term" value="F:NAD+ binding"/>
    <property type="evidence" value="ECO:0007669"/>
    <property type="project" value="InterPro"/>
</dbReference>
<evidence type="ECO:0000313" key="5">
    <source>
        <dbReference type="Proteomes" id="UP000192708"/>
    </source>
</evidence>
<proteinExistence type="predicted"/>
<dbReference type="RefSeq" id="WP_084283281.1">
    <property type="nucleotide sequence ID" value="NZ_FWXJ01000005.1"/>
</dbReference>
<name>A0A1W1ZGQ3_9BURK</name>
<dbReference type="OrthoDB" id="5287258at2"/>
<organism evidence="4 5">
    <name type="scientific">Polynucleobacter kasalickyi</name>
    <dbReference type="NCBI Taxonomy" id="1938817"/>
    <lineage>
        <taxon>Bacteria</taxon>
        <taxon>Pseudomonadati</taxon>
        <taxon>Pseudomonadota</taxon>
        <taxon>Betaproteobacteria</taxon>
        <taxon>Burkholderiales</taxon>
        <taxon>Burkholderiaceae</taxon>
        <taxon>Polynucleobacter</taxon>
    </lineage>
</organism>
<evidence type="ECO:0000313" key="4">
    <source>
        <dbReference type="EMBL" id="SMC47659.1"/>
    </source>
</evidence>
<dbReference type="Gene3D" id="1.10.1040.50">
    <property type="match status" value="1"/>
</dbReference>
<dbReference type="Gene3D" id="1.10.1040.10">
    <property type="entry name" value="N-(1-d-carboxylethyl)-l-norvaline Dehydrogenase, domain 2"/>
    <property type="match status" value="1"/>
</dbReference>
<dbReference type="GO" id="GO:0006631">
    <property type="term" value="P:fatty acid metabolic process"/>
    <property type="evidence" value="ECO:0007669"/>
    <property type="project" value="InterPro"/>
</dbReference>
<dbReference type="Pfam" id="PF00725">
    <property type="entry name" value="3HCDH"/>
    <property type="match status" value="2"/>
</dbReference>
<dbReference type="PANTHER" id="PTHR48075">
    <property type="entry name" value="3-HYDROXYACYL-COA DEHYDROGENASE FAMILY PROTEIN"/>
    <property type="match status" value="1"/>
</dbReference>
<evidence type="ECO:0000259" key="3">
    <source>
        <dbReference type="Pfam" id="PF02737"/>
    </source>
</evidence>
<gene>
    <name evidence="4" type="ORF">SAMN06296008_105124</name>
</gene>
<dbReference type="InterPro" id="IPR008927">
    <property type="entry name" value="6-PGluconate_DH-like_C_sf"/>
</dbReference>
<dbReference type="NCBIfam" id="NF006124">
    <property type="entry name" value="PRK08268.1"/>
    <property type="match status" value="1"/>
</dbReference>
<dbReference type="AlphaFoldDB" id="A0A1W1ZGQ3"/>
<feature type="domain" description="3-hydroxyacyl-CoA dehydrogenase C-terminal" evidence="2">
    <location>
        <begin position="189"/>
        <end position="285"/>
    </location>
</feature>
<dbReference type="SUPFAM" id="SSF48179">
    <property type="entry name" value="6-phosphogluconate dehydrogenase C-terminal domain-like"/>
    <property type="match status" value="2"/>
</dbReference>
<keyword evidence="1" id="KW-0560">Oxidoreductase</keyword>
<evidence type="ECO:0000259" key="2">
    <source>
        <dbReference type="Pfam" id="PF00725"/>
    </source>
</evidence>
<accession>A0A1W1ZGQ3</accession>
<dbReference type="STRING" id="1938817.SAMN06296008_105124"/>
<reference evidence="4 5" key="1">
    <citation type="submission" date="2017-04" db="EMBL/GenBank/DDBJ databases">
        <authorList>
            <person name="Afonso C.L."/>
            <person name="Miller P.J."/>
            <person name="Scott M.A."/>
            <person name="Spackman E."/>
            <person name="Goraichik I."/>
            <person name="Dimitrov K.M."/>
            <person name="Suarez D.L."/>
            <person name="Swayne D.E."/>
        </authorList>
    </citation>
    <scope>NUCLEOTIDE SEQUENCE [LARGE SCALE GENOMIC DNA]</scope>
    <source>
        <strain evidence="4 5">VK13</strain>
    </source>
</reference>
<dbReference type="Pfam" id="PF02737">
    <property type="entry name" value="3HCDH_N"/>
    <property type="match status" value="1"/>
</dbReference>
<feature type="domain" description="3-hydroxyacyl-CoA dehydrogenase NAD binding" evidence="3">
    <location>
        <begin position="8"/>
        <end position="186"/>
    </location>
</feature>
<dbReference type="Gene3D" id="3.40.50.720">
    <property type="entry name" value="NAD(P)-binding Rossmann-like Domain"/>
    <property type="match status" value="1"/>
</dbReference>
<evidence type="ECO:0000256" key="1">
    <source>
        <dbReference type="ARBA" id="ARBA00023002"/>
    </source>
</evidence>
<keyword evidence="5" id="KW-1185">Reference proteome</keyword>
<dbReference type="InterPro" id="IPR006108">
    <property type="entry name" value="3HC_DH_C"/>
</dbReference>
<sequence length="501" mass="55201">MIELSQGKILVIGAGIMGTGIAQVAAQTGHQVALFDAKEGANLKAIESLTKSLENLVSRGKMSPELMQTTLQNIRPIQELSDAKDVVLVIEAIVEKLDVKRALFQQLETVVSEQCILATNTSSISVTAIANGLKRPQQLVGMHFFNPVPVMKLVEVVSGLQTDPEVANAIFTLSQAWSKVPVHTKSTPGFIVNRIARPFYAEALGMLQEQVASPFEIDSCLKSAGFKMGPCELMDLIGHDTNFSVTSSVYEANFYDKRFTPSLIQKELVDGGLLGRKSGRGFYDYSADAVKPSILTPEAKPLPSKLKIVLHGDQPLITFFSEQLESLNIKYEFDEESDWSGVAYNQIEIRITDGLMATEMDHNAVLIDQSFAPFAGMHLAWTHSTTATKELMKSVENFLITLGIQPIKVIDSPGLIVARTIAMLINEACDAVNQAVCTEDAVNQAMRLGVNYPQGPFDWLEQWSAADVAFLLDSMDDFYRGERYRVSPMLRRKSCEELLNE</sequence>
<protein>
    <submittedName>
        <fullName evidence="4">3-hydroxyacyl-CoA dehydrogenase</fullName>
    </submittedName>
</protein>
<dbReference type="Proteomes" id="UP000192708">
    <property type="component" value="Unassembled WGS sequence"/>
</dbReference>
<dbReference type="SUPFAM" id="SSF51735">
    <property type="entry name" value="NAD(P)-binding Rossmann-fold domains"/>
    <property type="match status" value="1"/>
</dbReference>
<dbReference type="GO" id="GO:0016616">
    <property type="term" value="F:oxidoreductase activity, acting on the CH-OH group of donors, NAD or NADP as acceptor"/>
    <property type="evidence" value="ECO:0007669"/>
    <property type="project" value="InterPro"/>
</dbReference>
<feature type="domain" description="3-hydroxyacyl-CoA dehydrogenase C-terminal" evidence="2">
    <location>
        <begin position="414"/>
        <end position="493"/>
    </location>
</feature>
<dbReference type="InterPro" id="IPR036291">
    <property type="entry name" value="NAD(P)-bd_dom_sf"/>
</dbReference>
<dbReference type="InterPro" id="IPR013328">
    <property type="entry name" value="6PGD_dom2"/>
</dbReference>
<dbReference type="FunFam" id="3.40.50.720:FF:000009">
    <property type="entry name" value="Fatty oxidation complex, alpha subunit"/>
    <property type="match status" value="1"/>
</dbReference>
<dbReference type="PANTHER" id="PTHR48075:SF5">
    <property type="entry name" value="3-HYDROXYBUTYRYL-COA DEHYDROGENASE"/>
    <property type="match status" value="1"/>
</dbReference>